<dbReference type="InterPro" id="IPR003346">
    <property type="entry name" value="Transposase_20"/>
</dbReference>
<dbReference type="Proteomes" id="UP000094764">
    <property type="component" value="Unassembled WGS sequence"/>
</dbReference>
<evidence type="ECO:0000313" key="2">
    <source>
        <dbReference type="EMBL" id="OEG16034.1"/>
    </source>
</evidence>
<dbReference type="PANTHER" id="PTHR33055:SF13">
    <property type="entry name" value="TRANSPOSASE"/>
    <property type="match status" value="1"/>
</dbReference>
<dbReference type="EMBL" id="MIKB01000014">
    <property type="protein sequence ID" value="OEG16034.1"/>
    <property type="molecule type" value="Genomic_DNA"/>
</dbReference>
<reference evidence="3" key="1">
    <citation type="submission" date="2016-09" db="EMBL/GenBank/DDBJ databases">
        <authorList>
            <person name="Gulvik C.A."/>
        </authorList>
    </citation>
    <scope>NUCLEOTIDE SEQUENCE [LARGE SCALE GENOMIC DNA]</scope>
    <source>
        <strain evidence="3">LMG 26306</strain>
    </source>
</reference>
<dbReference type="GO" id="GO:0004803">
    <property type="term" value="F:transposase activity"/>
    <property type="evidence" value="ECO:0007669"/>
    <property type="project" value="InterPro"/>
</dbReference>
<dbReference type="PANTHER" id="PTHR33055">
    <property type="entry name" value="TRANSPOSASE FOR INSERTION SEQUENCE ELEMENT IS1111A"/>
    <property type="match status" value="1"/>
</dbReference>
<dbReference type="GO" id="GO:0003677">
    <property type="term" value="F:DNA binding"/>
    <property type="evidence" value="ECO:0007669"/>
    <property type="project" value="InterPro"/>
</dbReference>
<organism evidence="2 3">
    <name type="scientific">Enterococcus quebecensis</name>
    <dbReference type="NCBI Taxonomy" id="903983"/>
    <lineage>
        <taxon>Bacteria</taxon>
        <taxon>Bacillati</taxon>
        <taxon>Bacillota</taxon>
        <taxon>Bacilli</taxon>
        <taxon>Lactobacillales</taxon>
        <taxon>Enterococcaceae</taxon>
        <taxon>Enterococcus</taxon>
    </lineage>
</organism>
<keyword evidence="3" id="KW-1185">Reference proteome</keyword>
<accession>A0A1E5GTL1</accession>
<proteinExistence type="predicted"/>
<dbReference type="AlphaFoldDB" id="A0A1E5GTL1"/>
<sequence>MKSIEKLETSMYRQLGYQLETIPGVNIVTACSLVAHIGDIHRFSSSHKLANYAGVAPLHFVSAGKGKDVQNKSQGNRNLYSTLYFLAVQQIYLTNKGKPRNPVYRAYFEKKISEGKTKIQALICIMRKLIRIIYVMMKKKVVYELPELKPKSVS</sequence>
<evidence type="ECO:0000259" key="1">
    <source>
        <dbReference type="Pfam" id="PF02371"/>
    </source>
</evidence>
<feature type="domain" description="Transposase IS116/IS110/IS902 C-terminal" evidence="1">
    <location>
        <begin position="18"/>
        <end position="91"/>
    </location>
</feature>
<dbReference type="PROSITE" id="PS51257">
    <property type="entry name" value="PROKAR_LIPOPROTEIN"/>
    <property type="match status" value="1"/>
</dbReference>
<gene>
    <name evidence="2" type="ORF">BCR23_07760</name>
</gene>
<comment type="caution">
    <text evidence="2">The sequence shown here is derived from an EMBL/GenBank/DDBJ whole genome shotgun (WGS) entry which is preliminary data.</text>
</comment>
<dbReference type="InterPro" id="IPR047650">
    <property type="entry name" value="Transpos_IS110"/>
</dbReference>
<evidence type="ECO:0000313" key="3">
    <source>
        <dbReference type="Proteomes" id="UP000094764"/>
    </source>
</evidence>
<dbReference type="Pfam" id="PF02371">
    <property type="entry name" value="Transposase_20"/>
    <property type="match status" value="1"/>
</dbReference>
<dbReference type="GO" id="GO:0006313">
    <property type="term" value="P:DNA transposition"/>
    <property type="evidence" value="ECO:0007669"/>
    <property type="project" value="InterPro"/>
</dbReference>
<protein>
    <submittedName>
        <fullName evidence="2">Transposase</fullName>
    </submittedName>
</protein>
<dbReference type="STRING" id="903983.BCR23_07760"/>
<name>A0A1E5GTL1_9ENTE</name>